<sequence length="647" mass="74488">MMKRQRRYVAVALWLACIFSAFSACANTGGVTREREVYREAMREISRGRIESAERLLPALQNYPLLPYVELELLKAQIHQLSDTSIDAFVNQYRDTIVAQRVKVAWLHHLRRKGDWERFLRYYQRDPIAGLDCTVINALYATGDTAAAQAKVASTWLTGRSLPDECDPALKRWLGSLSAAEAQQQYWQRARLAIDAEQHKLAIYLLGKVENSRPLIELLESPERLFKTGLLLPVNDDSRRVAVLTLKRLARGDFEATNSLWHQLDRHHSFSRKQNYELRDALARQIIASDIDYARDWLNANDPSFEDPYLTEWRVRLALKYGDWDAAQQYIAMLPENMRSKSDWRYWWARADIEKRQAVSDEARGILQQLATERGYYSFMAADMLNQEYRLASKRTLDPKLVEEVKQHSAIIRARELHWHGDHSTAKQEWSVGMRSLNKAEQVAAAQLALDWEWPHQAIVTAIRADEWDDLVLRFPTAYQKQFVRTAKRENIDLKWIYAIARQESAFAADARSPVGARGVMQIMPGTATTLARQMGTGRVSTADLLEPDTNIAMGGYYLGKLLERFDGNRILATAAYNAGPTRVERVLLRQDRNLPADIWIENLPYGETREYIKNVLAFSVIYGVKLDLDKPILARHERQISPRQVN</sequence>
<dbReference type="PROSITE" id="PS51257">
    <property type="entry name" value="PROKAR_LIPOPROTEIN"/>
    <property type="match status" value="1"/>
</dbReference>
<evidence type="ECO:0000256" key="1">
    <source>
        <dbReference type="ARBA" id="ARBA00007734"/>
    </source>
</evidence>
<keyword evidence="2 3" id="KW-0732">Signal</keyword>
<feature type="signal peptide" evidence="3">
    <location>
        <begin position="1"/>
        <end position="26"/>
    </location>
</feature>
<evidence type="ECO:0000313" key="6">
    <source>
        <dbReference type="EMBL" id="NKI17205.1"/>
    </source>
</evidence>
<dbReference type="InterPro" id="IPR037061">
    <property type="entry name" value="Lytic_TGlycoase_superhlx_L_sf"/>
</dbReference>
<dbReference type="SUPFAM" id="SSF48435">
    <property type="entry name" value="Bacterial muramidases"/>
    <property type="match status" value="1"/>
</dbReference>
<comment type="similarity">
    <text evidence="1">Belongs to the transglycosylase Slt family.</text>
</comment>
<dbReference type="Proteomes" id="UP000765845">
    <property type="component" value="Unassembled WGS sequence"/>
</dbReference>
<keyword evidence="7" id="KW-1185">Reference proteome</keyword>
<dbReference type="InterPro" id="IPR000189">
    <property type="entry name" value="Transglyc_AS"/>
</dbReference>
<dbReference type="PROSITE" id="PS00922">
    <property type="entry name" value="TRANSGLYCOSYLASE"/>
    <property type="match status" value="1"/>
</dbReference>
<reference evidence="6 7" key="1">
    <citation type="submission" date="2020-04" db="EMBL/GenBank/DDBJ databases">
        <authorList>
            <person name="Yoon J."/>
        </authorList>
    </citation>
    <scope>NUCLEOTIDE SEQUENCE [LARGE SCALE GENOMIC DNA]</scope>
    <source>
        <strain evidence="6 7">KMU-166</strain>
    </source>
</reference>
<comment type="caution">
    <text evidence="6">The sequence shown here is derived from an EMBL/GenBank/DDBJ whole genome shotgun (WGS) entry which is preliminary data.</text>
</comment>
<dbReference type="SUPFAM" id="SSF53955">
    <property type="entry name" value="Lysozyme-like"/>
    <property type="match status" value="1"/>
</dbReference>
<dbReference type="InterPro" id="IPR012289">
    <property type="entry name" value="Lytic_TGlycosylase_superhlx_L"/>
</dbReference>
<dbReference type="Gene3D" id="1.25.20.10">
    <property type="entry name" value="Bacterial muramidases"/>
    <property type="match status" value="1"/>
</dbReference>
<dbReference type="InterPro" id="IPR008939">
    <property type="entry name" value="Lytic_TGlycosylase_superhlx_U"/>
</dbReference>
<dbReference type="Pfam" id="PF01464">
    <property type="entry name" value="SLT"/>
    <property type="match status" value="1"/>
</dbReference>
<accession>A0ABX1GE31</accession>
<evidence type="ECO:0000313" key="7">
    <source>
        <dbReference type="Proteomes" id="UP000765845"/>
    </source>
</evidence>
<protein>
    <submittedName>
        <fullName evidence="6">Transglycosylase SLT domain-containing protein</fullName>
    </submittedName>
</protein>
<evidence type="ECO:0000259" key="4">
    <source>
        <dbReference type="Pfam" id="PF01464"/>
    </source>
</evidence>
<feature type="domain" description="Lytic transglycosylase superhelical linker" evidence="5">
    <location>
        <begin position="405"/>
        <end position="471"/>
    </location>
</feature>
<dbReference type="CDD" id="cd13401">
    <property type="entry name" value="Slt70-like"/>
    <property type="match status" value="1"/>
</dbReference>
<dbReference type="InterPro" id="IPR008258">
    <property type="entry name" value="Transglycosylase_SLT_dom_1"/>
</dbReference>
<name>A0ABX1GE31_9GAMM</name>
<organism evidence="6 7">
    <name type="scientific">Spongiibacter thalassae</name>
    <dbReference type="NCBI Taxonomy" id="2721624"/>
    <lineage>
        <taxon>Bacteria</taxon>
        <taxon>Pseudomonadati</taxon>
        <taxon>Pseudomonadota</taxon>
        <taxon>Gammaproteobacteria</taxon>
        <taxon>Cellvibrionales</taxon>
        <taxon>Spongiibacteraceae</taxon>
        <taxon>Spongiibacter</taxon>
    </lineage>
</organism>
<evidence type="ECO:0000256" key="3">
    <source>
        <dbReference type="SAM" id="SignalP"/>
    </source>
</evidence>
<dbReference type="Gene3D" id="1.10.530.10">
    <property type="match status" value="1"/>
</dbReference>
<proteinExistence type="inferred from homology"/>
<dbReference type="InterPro" id="IPR023346">
    <property type="entry name" value="Lysozyme-like_dom_sf"/>
</dbReference>
<dbReference type="RefSeq" id="WP_168449721.1">
    <property type="nucleotide sequence ID" value="NZ_JAAWWK010000002.1"/>
</dbReference>
<evidence type="ECO:0000259" key="5">
    <source>
        <dbReference type="Pfam" id="PF14718"/>
    </source>
</evidence>
<dbReference type="PANTHER" id="PTHR37423:SF5">
    <property type="entry name" value="SOLUBLE LYTIC MUREIN TRANSGLYCOSYLASE"/>
    <property type="match status" value="1"/>
</dbReference>
<dbReference type="Pfam" id="PF14718">
    <property type="entry name" value="SLT_L"/>
    <property type="match status" value="1"/>
</dbReference>
<gene>
    <name evidence="6" type="ORF">HCU74_07190</name>
</gene>
<evidence type="ECO:0000256" key="2">
    <source>
        <dbReference type="ARBA" id="ARBA00022729"/>
    </source>
</evidence>
<feature type="domain" description="Transglycosylase SLT" evidence="4">
    <location>
        <begin position="486"/>
        <end position="591"/>
    </location>
</feature>
<dbReference type="PANTHER" id="PTHR37423">
    <property type="entry name" value="SOLUBLE LYTIC MUREIN TRANSGLYCOSYLASE-RELATED"/>
    <property type="match status" value="1"/>
</dbReference>
<feature type="chain" id="PRO_5046207095" evidence="3">
    <location>
        <begin position="27"/>
        <end position="647"/>
    </location>
</feature>
<dbReference type="Gene3D" id="1.10.1240.20">
    <property type="entry name" value="Lytic transglycosylase, superhelical linker domain"/>
    <property type="match status" value="1"/>
</dbReference>
<dbReference type="EMBL" id="JAAWWK010000002">
    <property type="protein sequence ID" value="NKI17205.1"/>
    <property type="molecule type" value="Genomic_DNA"/>
</dbReference>